<dbReference type="EMBL" id="VBOY01000135">
    <property type="protein sequence ID" value="TMQ62447.1"/>
    <property type="molecule type" value="Genomic_DNA"/>
</dbReference>
<proteinExistence type="predicted"/>
<feature type="signal peptide" evidence="1">
    <location>
        <begin position="1"/>
        <end position="26"/>
    </location>
</feature>
<reference evidence="2 3" key="1">
    <citation type="journal article" date="2019" name="Nat. Microbiol.">
        <title>Mediterranean grassland soil C-N compound turnover is dependent on rainfall and depth, and is mediated by genomically divergent microorganisms.</title>
        <authorList>
            <person name="Diamond S."/>
            <person name="Andeer P.F."/>
            <person name="Li Z."/>
            <person name="Crits-Christoph A."/>
            <person name="Burstein D."/>
            <person name="Anantharaman K."/>
            <person name="Lane K.R."/>
            <person name="Thomas B.C."/>
            <person name="Pan C."/>
            <person name="Northen T.R."/>
            <person name="Banfield J.F."/>
        </authorList>
    </citation>
    <scope>NUCLEOTIDE SEQUENCE [LARGE SCALE GENOMIC DNA]</scope>
    <source>
        <strain evidence="2">WS_8</strain>
    </source>
</reference>
<protein>
    <recommendedName>
        <fullName evidence="4">DUF2219 family protein</fullName>
    </recommendedName>
</protein>
<accession>A0A538TFQ5</accession>
<sequence>MNVRIALAFLGTAALALATISLSAHAGPWGLAPGEYYSEFRSSFFAAHDYADQNGDRRALAGGGLVQGRSLVSYNEVGWKKRLSFILGIPAESITRRYASGADTSYRPTATGLGDGLVGLRYRLLDGKTGVAIELDWKPPLGYDRNLYVSSHGDSVHSRGADGSLDFNRLKQIGSPTLGDGQQDVTLALHAGAALPALRGFFEASGGYKYRFEKPSDQIVGSADLGVWVRPSFLVAGRYQGEIATQSTEGGTLDPDWHRVGPTVIYRVDDRMDLIASSLFTITGTNTLHYPEYFVGVAFKNTKLNRLQGFLGGTKAP</sequence>
<name>A0A538TFQ5_UNCEI</name>
<feature type="chain" id="PRO_5021809905" description="DUF2219 family protein" evidence="1">
    <location>
        <begin position="27"/>
        <end position="317"/>
    </location>
</feature>
<gene>
    <name evidence="2" type="ORF">E6K78_11775</name>
</gene>
<evidence type="ECO:0000256" key="1">
    <source>
        <dbReference type="SAM" id="SignalP"/>
    </source>
</evidence>
<dbReference type="AlphaFoldDB" id="A0A538TFQ5"/>
<evidence type="ECO:0000313" key="3">
    <source>
        <dbReference type="Proteomes" id="UP000316609"/>
    </source>
</evidence>
<evidence type="ECO:0000313" key="2">
    <source>
        <dbReference type="EMBL" id="TMQ62447.1"/>
    </source>
</evidence>
<comment type="caution">
    <text evidence="2">The sequence shown here is derived from an EMBL/GenBank/DDBJ whole genome shotgun (WGS) entry which is preliminary data.</text>
</comment>
<evidence type="ECO:0008006" key="4">
    <source>
        <dbReference type="Google" id="ProtNLM"/>
    </source>
</evidence>
<keyword evidence="1" id="KW-0732">Signal</keyword>
<organism evidence="2 3">
    <name type="scientific">Eiseniibacteriota bacterium</name>
    <dbReference type="NCBI Taxonomy" id="2212470"/>
    <lineage>
        <taxon>Bacteria</taxon>
        <taxon>Candidatus Eiseniibacteriota</taxon>
    </lineage>
</organism>
<dbReference type="Proteomes" id="UP000316609">
    <property type="component" value="Unassembled WGS sequence"/>
</dbReference>